<feature type="compositionally biased region" description="Polar residues" evidence="5">
    <location>
        <begin position="1"/>
        <end position="19"/>
    </location>
</feature>
<protein>
    <recommendedName>
        <fullName evidence="9">Apyrase 7</fullName>
    </recommendedName>
</protein>
<keyword evidence="2" id="KW-0378">Hydrolase</keyword>
<evidence type="ECO:0008006" key="9">
    <source>
        <dbReference type="Google" id="ProtNLM"/>
    </source>
</evidence>
<keyword evidence="6" id="KW-0812">Transmembrane</keyword>
<dbReference type="Gene3D" id="3.30.420.150">
    <property type="entry name" value="Exopolyphosphatase. Domain 2"/>
    <property type="match status" value="1"/>
</dbReference>
<keyword evidence="4" id="KW-0067">ATP-binding</keyword>
<evidence type="ECO:0000256" key="5">
    <source>
        <dbReference type="SAM" id="MobiDB-lite"/>
    </source>
</evidence>
<feature type="transmembrane region" description="Helical" evidence="6">
    <location>
        <begin position="549"/>
        <end position="569"/>
    </location>
</feature>
<feature type="active site" description="Proton acceptor" evidence="3">
    <location>
        <position position="241"/>
    </location>
</feature>
<reference evidence="7 8" key="1">
    <citation type="submission" date="2022-12" db="EMBL/GenBank/DDBJ databases">
        <title>Chromosome-scale assembly of the Ensete ventricosum genome.</title>
        <authorList>
            <person name="Dussert Y."/>
            <person name="Stocks J."/>
            <person name="Wendawek A."/>
            <person name="Woldeyes F."/>
            <person name="Nichols R.A."/>
            <person name="Borrell J.S."/>
        </authorList>
    </citation>
    <scope>NUCLEOTIDE SEQUENCE [LARGE SCALE GENOMIC DNA]</scope>
    <source>
        <strain evidence="8">cv. Maze</strain>
        <tissue evidence="7">Seeds</tissue>
    </source>
</reference>
<feature type="transmembrane region" description="Helical" evidence="6">
    <location>
        <begin position="64"/>
        <end position="91"/>
    </location>
</feature>
<keyword evidence="6" id="KW-0472">Membrane</keyword>
<dbReference type="PANTHER" id="PTHR11782:SF125">
    <property type="entry name" value="APYRASE 7-RELATED"/>
    <property type="match status" value="1"/>
</dbReference>
<dbReference type="GO" id="GO:0016020">
    <property type="term" value="C:membrane"/>
    <property type="evidence" value="ECO:0007669"/>
    <property type="project" value="TreeGrafter"/>
</dbReference>
<dbReference type="GO" id="GO:0017110">
    <property type="term" value="F:nucleoside diphosphate phosphatase activity"/>
    <property type="evidence" value="ECO:0007669"/>
    <property type="project" value="TreeGrafter"/>
</dbReference>
<dbReference type="GO" id="GO:0009134">
    <property type="term" value="P:nucleoside diphosphate catabolic process"/>
    <property type="evidence" value="ECO:0007669"/>
    <property type="project" value="TreeGrafter"/>
</dbReference>
<evidence type="ECO:0000256" key="4">
    <source>
        <dbReference type="PIRSR" id="PIRSR600407-2"/>
    </source>
</evidence>
<sequence>MQLSSSLHDLKTLSGQNSGEDNDLESDRSYGDAKPLRALQREGATSSFSKDKSYPTIPTTRKKWLWATVGIIALLLLFSLILLCSGFYTYLSREASEHYVILDCGSTGTRVYVYKWTLDQNKGHRNLPIALKSLPEGPQKNPRTQSGRAYHRMETEPGFDKLVHDKHGLRAVLQPLLLWAEKQIPKHAHKDTSLFLYATAGVRRLPKSDSDWLLDKAWTILKKSSFLCRRDWIKLISGMEEAYYGWIALNHHMGLLGSLPAGKTYGSLDLGGSSLQVTFETETPIHADTSISLRIASANHHLSAYSLSGYGLNDAFDKSVAHLFRKFVGTEAGLNNKLQLKHPCLNNGYRDKYTCSRCASVNLDGSPLTGGKTMSKKKNGIVVELIGAPQWEECRSLARLTVNRSAGSNFSSGIDCELKPCALSDGLPQPRGKFYAMSGFYVVFQFFNLSSEASLEDVLIMGQKFCGKTWKVAKKSVAPQPFIEQYCFRAPYVASLLRDGLHIKDNQVIIGSGSITWTLGVALLKAGQALSKRVEVKGYDIIHRDIHPAIFVVIFFVSVLLLCCALSCVSNWMPRFLRRSCILLFRYKSLTNSVLYIPSPFRFQRWSPIISGDGRLKTPLSPTISGSQQHPFSVGHGLGGSSIHLSESSVLPLVVSHSYSSGSLGQMQFGSGAGSFWPPHRGLTYMFHCRPDQNPDDLSTSKIATFLHSPLAREQLNSGLPSQSSTPFSFVPFTLQSHPSASWSAPTGPFRSLVSQIPTSLLVFSIFFSY</sequence>
<dbReference type="PANTHER" id="PTHR11782">
    <property type="entry name" value="ADENOSINE/GUANOSINE DIPHOSPHATASE"/>
    <property type="match status" value="1"/>
</dbReference>
<dbReference type="EMBL" id="JAQQAF010000006">
    <property type="protein sequence ID" value="KAJ8477541.1"/>
    <property type="molecule type" value="Genomic_DNA"/>
</dbReference>
<keyword evidence="4" id="KW-0547">Nucleotide-binding</keyword>
<comment type="similarity">
    <text evidence="1">Belongs to the GDA1/CD39 NTPase family.</text>
</comment>
<evidence type="ECO:0000256" key="1">
    <source>
        <dbReference type="ARBA" id="ARBA00009283"/>
    </source>
</evidence>
<evidence type="ECO:0000256" key="2">
    <source>
        <dbReference type="ARBA" id="ARBA00022801"/>
    </source>
</evidence>
<keyword evidence="8" id="KW-1185">Reference proteome</keyword>
<name>A0AAV8PCS5_ENSVE</name>
<gene>
    <name evidence="7" type="ORF">OPV22_021268</name>
</gene>
<keyword evidence="6" id="KW-1133">Transmembrane helix</keyword>
<evidence type="ECO:0000256" key="6">
    <source>
        <dbReference type="SAM" id="Phobius"/>
    </source>
</evidence>
<dbReference type="AlphaFoldDB" id="A0AAV8PCS5"/>
<proteinExistence type="inferred from homology"/>
<evidence type="ECO:0000313" key="8">
    <source>
        <dbReference type="Proteomes" id="UP001222027"/>
    </source>
</evidence>
<feature type="region of interest" description="Disordered" evidence="5">
    <location>
        <begin position="1"/>
        <end position="33"/>
    </location>
</feature>
<dbReference type="Gene3D" id="3.30.420.40">
    <property type="match status" value="1"/>
</dbReference>
<dbReference type="Pfam" id="PF01150">
    <property type="entry name" value="GDA1_CD39"/>
    <property type="match status" value="1"/>
</dbReference>
<dbReference type="GO" id="GO:0005524">
    <property type="term" value="F:ATP binding"/>
    <property type="evidence" value="ECO:0007669"/>
    <property type="project" value="UniProtKB-KW"/>
</dbReference>
<dbReference type="Proteomes" id="UP001222027">
    <property type="component" value="Unassembled WGS sequence"/>
</dbReference>
<feature type="binding site" evidence="4">
    <location>
        <begin position="272"/>
        <end position="276"/>
    </location>
    <ligand>
        <name>ATP</name>
        <dbReference type="ChEBI" id="CHEBI:30616"/>
    </ligand>
</feature>
<comment type="caution">
    <text evidence="7">The sequence shown here is derived from an EMBL/GenBank/DDBJ whole genome shotgun (WGS) entry which is preliminary data.</text>
</comment>
<evidence type="ECO:0000256" key="3">
    <source>
        <dbReference type="PIRSR" id="PIRSR600407-1"/>
    </source>
</evidence>
<accession>A0AAV8PCS5</accession>
<evidence type="ECO:0000313" key="7">
    <source>
        <dbReference type="EMBL" id="KAJ8477541.1"/>
    </source>
</evidence>
<dbReference type="CDD" id="cd24043">
    <property type="entry name" value="ASKHA_NBD_AtAPY7-like"/>
    <property type="match status" value="1"/>
</dbReference>
<dbReference type="InterPro" id="IPR000407">
    <property type="entry name" value="GDA1_CD39_NTPase"/>
</dbReference>
<organism evidence="7 8">
    <name type="scientific">Ensete ventricosum</name>
    <name type="common">Abyssinian banana</name>
    <name type="synonym">Musa ensete</name>
    <dbReference type="NCBI Taxonomy" id="4639"/>
    <lineage>
        <taxon>Eukaryota</taxon>
        <taxon>Viridiplantae</taxon>
        <taxon>Streptophyta</taxon>
        <taxon>Embryophyta</taxon>
        <taxon>Tracheophyta</taxon>
        <taxon>Spermatophyta</taxon>
        <taxon>Magnoliopsida</taxon>
        <taxon>Liliopsida</taxon>
        <taxon>Zingiberales</taxon>
        <taxon>Musaceae</taxon>
        <taxon>Ensete</taxon>
    </lineage>
</organism>